<evidence type="ECO:0000256" key="3">
    <source>
        <dbReference type="ARBA" id="ARBA00022729"/>
    </source>
</evidence>
<evidence type="ECO:0000256" key="2">
    <source>
        <dbReference type="ARBA" id="ARBA00006671"/>
    </source>
</evidence>
<reference evidence="6" key="1">
    <citation type="submission" date="2023-03" db="EMBL/GenBank/DDBJ databases">
        <title>Draft assemblies of triclosan tolerant bacteria isolated from returned activated sludge.</title>
        <authorList>
            <person name="Van Hamelsveld S."/>
        </authorList>
    </citation>
    <scope>NUCLEOTIDE SEQUENCE</scope>
    <source>
        <strain evidence="6">GW210015_S63</strain>
    </source>
</reference>
<comment type="similarity">
    <text evidence="2">Belongs to the fimbrial protein family.</text>
</comment>
<feature type="chain" id="PRO_5043846207" evidence="5">
    <location>
        <begin position="23"/>
        <end position="328"/>
    </location>
</feature>
<feature type="signal peptide" evidence="5">
    <location>
        <begin position="1"/>
        <end position="22"/>
    </location>
</feature>
<keyword evidence="3 5" id="KW-0732">Signal</keyword>
<dbReference type="GO" id="GO:0043709">
    <property type="term" value="P:cell adhesion involved in single-species biofilm formation"/>
    <property type="evidence" value="ECO:0007669"/>
    <property type="project" value="TreeGrafter"/>
</dbReference>
<dbReference type="InterPro" id="IPR050263">
    <property type="entry name" value="Bact_Fimbrial_Adh_Pro"/>
</dbReference>
<evidence type="ECO:0000256" key="5">
    <source>
        <dbReference type="SAM" id="SignalP"/>
    </source>
</evidence>
<dbReference type="RefSeq" id="WP_058490719.1">
    <property type="nucleotide sequence ID" value="NZ_JARJLR010000414.1"/>
</dbReference>
<comment type="caution">
    <text evidence="6">The sequence shown here is derived from an EMBL/GenBank/DDBJ whole genome shotgun (WGS) entry which is preliminary data.</text>
</comment>
<name>A0AAW6PD06_9PSED</name>
<dbReference type="Proteomes" id="UP001220662">
    <property type="component" value="Unassembled WGS sequence"/>
</dbReference>
<dbReference type="GO" id="GO:0009289">
    <property type="term" value="C:pilus"/>
    <property type="evidence" value="ECO:0007669"/>
    <property type="project" value="UniProtKB-SubCell"/>
</dbReference>
<dbReference type="PANTHER" id="PTHR33420:SF3">
    <property type="entry name" value="FIMBRIAL SUBUNIT ELFA"/>
    <property type="match status" value="1"/>
</dbReference>
<dbReference type="Gene3D" id="2.60.40.3310">
    <property type="match status" value="1"/>
</dbReference>
<comment type="subcellular location">
    <subcellularLocation>
        <location evidence="1">Fimbrium</location>
    </subcellularLocation>
</comment>
<organism evidence="6 7">
    <name type="scientific">Pseudomonas citronellolis</name>
    <dbReference type="NCBI Taxonomy" id="53408"/>
    <lineage>
        <taxon>Bacteria</taxon>
        <taxon>Pseudomonadati</taxon>
        <taxon>Pseudomonadota</taxon>
        <taxon>Gammaproteobacteria</taxon>
        <taxon>Pseudomonadales</taxon>
        <taxon>Pseudomonadaceae</taxon>
        <taxon>Pseudomonas</taxon>
    </lineage>
</organism>
<gene>
    <name evidence="6" type="ORF">P3W55_25125</name>
</gene>
<accession>A0AAW6PD06</accession>
<dbReference type="Gene3D" id="2.60.40.1090">
    <property type="entry name" value="Fimbrial-type adhesion domain"/>
    <property type="match status" value="1"/>
</dbReference>
<dbReference type="PANTHER" id="PTHR33420">
    <property type="entry name" value="FIMBRIAL SUBUNIT ELFA-RELATED"/>
    <property type="match status" value="1"/>
</dbReference>
<keyword evidence="4" id="KW-0281">Fimbrium</keyword>
<sequence length="328" mass="35724">MKKAVLLFLIILGALGIDTAHAAGLCYWYPNKNDQQIRIKNTMQQDSVHLRRNAAIGELLSPAITVSLIPYTGLEEVQCAMSVPRVYWQYSDIGEGTKVGVFDDVYETNLPGVGIKFLWYGLGRGGELENSPTSTVELIRRQRLLLVRTAREVAGGTLQLNHTVTFTVNGWTAAEIRLTGQINLINDDYFSGCTGVKMLNIPMGRVMASGLGQQEAAQNFNFDVLCSGLPAGSKLPVKVYFEGSSDGPGRLNLTPGGAQGVEIALTTDNPSVKLPFTSAGALDMKWIRSEPKGELFRLPIRAQYVRKGKEPVGGGKANAVLNYILEYN</sequence>
<evidence type="ECO:0000313" key="7">
    <source>
        <dbReference type="Proteomes" id="UP001220662"/>
    </source>
</evidence>
<evidence type="ECO:0000256" key="1">
    <source>
        <dbReference type="ARBA" id="ARBA00004561"/>
    </source>
</evidence>
<protein>
    <submittedName>
        <fullName evidence="6">Type 1 fimbrial protein</fullName>
    </submittedName>
</protein>
<proteinExistence type="inferred from homology"/>
<dbReference type="InterPro" id="IPR008966">
    <property type="entry name" value="Adhesion_dom_sf"/>
</dbReference>
<dbReference type="SUPFAM" id="SSF49401">
    <property type="entry name" value="Bacterial adhesins"/>
    <property type="match status" value="1"/>
</dbReference>
<dbReference type="AlphaFoldDB" id="A0AAW6PD06"/>
<dbReference type="InterPro" id="IPR036937">
    <property type="entry name" value="Adhesion_dom_fimbrial_sf"/>
</dbReference>
<evidence type="ECO:0000256" key="4">
    <source>
        <dbReference type="ARBA" id="ARBA00023263"/>
    </source>
</evidence>
<evidence type="ECO:0000313" key="6">
    <source>
        <dbReference type="EMBL" id="MDF3845004.1"/>
    </source>
</evidence>
<dbReference type="EMBL" id="JARJLR010000414">
    <property type="protein sequence ID" value="MDF3845004.1"/>
    <property type="molecule type" value="Genomic_DNA"/>
</dbReference>